<dbReference type="GO" id="GO:0019867">
    <property type="term" value="C:outer membrane"/>
    <property type="evidence" value="ECO:0007669"/>
    <property type="project" value="InterPro"/>
</dbReference>
<reference evidence="4" key="2">
    <citation type="submission" date="2020-09" db="EMBL/GenBank/DDBJ databases">
        <authorList>
            <person name="Sun Q."/>
            <person name="Kim S."/>
        </authorList>
    </citation>
    <scope>NUCLEOTIDE SEQUENCE</scope>
    <source>
        <strain evidence="4">KCTC 42249</strain>
    </source>
</reference>
<dbReference type="SUPFAM" id="SSF103515">
    <property type="entry name" value="Autotransporter"/>
    <property type="match status" value="1"/>
</dbReference>
<dbReference type="Proteomes" id="UP000630142">
    <property type="component" value="Unassembled WGS sequence"/>
</dbReference>
<evidence type="ECO:0000313" key="5">
    <source>
        <dbReference type="Proteomes" id="UP000630142"/>
    </source>
</evidence>
<evidence type="ECO:0000256" key="2">
    <source>
        <dbReference type="SAM" id="MobiDB-lite"/>
    </source>
</evidence>
<evidence type="ECO:0000256" key="1">
    <source>
        <dbReference type="ARBA" id="ARBA00022729"/>
    </source>
</evidence>
<comment type="caution">
    <text evidence="4">The sequence shown here is derived from an EMBL/GenBank/DDBJ whole genome shotgun (WGS) entry which is preliminary data.</text>
</comment>
<keyword evidence="1" id="KW-0732">Signal</keyword>
<dbReference type="InterPro" id="IPR013425">
    <property type="entry name" value="Autotrns_rpt"/>
</dbReference>
<dbReference type="NCBIfam" id="TIGR01414">
    <property type="entry name" value="autotrans_barl"/>
    <property type="match status" value="1"/>
</dbReference>
<dbReference type="Pfam" id="PF12951">
    <property type="entry name" value="PATR"/>
    <property type="match status" value="2"/>
</dbReference>
<gene>
    <name evidence="4" type="ORF">GCM10016234_34600</name>
</gene>
<feature type="region of interest" description="Disordered" evidence="2">
    <location>
        <begin position="721"/>
        <end position="744"/>
    </location>
</feature>
<proteinExistence type="predicted"/>
<evidence type="ECO:0000259" key="3">
    <source>
        <dbReference type="PROSITE" id="PS51208"/>
    </source>
</evidence>
<keyword evidence="5" id="KW-1185">Reference proteome</keyword>
<dbReference type="InterPro" id="IPR006315">
    <property type="entry name" value="OM_autotransptr_brl_dom"/>
</dbReference>
<sequence length="1096" mass="109645">MVNEDALVSGGAGGIGGLLYIDRDSDRSSGTIGNGGSGGIGVEASDVAQIMNGGTIRGGLGGDGGILYEGRANSISGNGGVGGVGVRLQGGGTLTNNGTIEGGLGGAAGDLQGEDASLAMRGRSGDGGKGILAASGGTIINRGQIRGGQTPNSYFTGGAPLGANASAIEGANLSVINAGTIEGGDNSYYFAGSSEQAAAIRFTGGGNSLELQAGSTIEGDVLAYSSSDSFILGGANDATFDASSLGNQFVGFGDFHKTGQSVWTLENATSAQTDWIIREGTLSISSDANLGAASGGLLLGGGTLRATDDLTSARRILIEAVGGTVEVTPSVSAALSGVISGAGSLTKSGSGSLTLSGANTFAGGTVVSQGRLVLDISGSLLSGVINTDTFETSGVLTGGLVNTGYTQQLAGSISGGISSLNRFETRGGSISGAIANSGLFLVDGTTTADDSFANTDGGLLIVDGELTGLTSLVNDANTSLTVFGDRSIFVTTGSTLQTQYFGGSSADAVSQIDGELDVTGAASADYTGAFTGSGVINMTGGGLLNLTGINTERSSFTGTTNVTDSTLRVNGLFGDLDDTDGSNQARVSVNSNGRLAGSGEIAGSVSLNNGSTLAPGNSIGTLRVAGDVTFGEGSTYEVEIDATSKSDRLVSEGIVSINGGTVSVLGAAGAYSDADRYTIISAGGISGEFSGVIDNLPDIDAYAVYNPSNVQLGLKKQGIVIPDPETDPEPEPQPTPGFSNKANGPASLYGAGNASMAFAETLGRRISMQSQLGRMSVTGATIPLGFAEEPSAKTTGLSHPGVFNNETAEIAPIVDSSGLAVWISGFGEDTSVVSRGSAFGYDSQTGGVAGGFEYTNYGTGTTVFGLAGGYSRTNVDVADGEADADAGHFGFYGSHTEGNLAISGALAYTWLNYDLTRDIAVGADTITARGDADGTALSGFAEAFYDLAPAVGLSNVQLGPVARLRGVHASRDSYTEDGAGLLNLTVDDEHSDQLYAVFGARLGSTVQFGSITVTPAIELMYERSLRGLDTTSSSTIAVAGADFYTSVTGGKRDRFLVGAGVGVALSDELSANVRYDGTFSSGIDSHRASLGFTYKF</sequence>
<protein>
    <recommendedName>
        <fullName evidence="3">Autotransporter domain-containing protein</fullName>
    </recommendedName>
</protein>
<dbReference type="InterPro" id="IPR005546">
    <property type="entry name" value="Autotransporte_beta"/>
</dbReference>
<dbReference type="AlphaFoldDB" id="A0A8J3DZ06"/>
<dbReference type="PROSITE" id="PS51208">
    <property type="entry name" value="AUTOTRANSPORTER"/>
    <property type="match status" value="1"/>
</dbReference>
<accession>A0A8J3DZ06</accession>
<organism evidence="4 5">
    <name type="scientific">Tianweitania populi</name>
    <dbReference type="NCBI Taxonomy" id="1607949"/>
    <lineage>
        <taxon>Bacteria</taxon>
        <taxon>Pseudomonadati</taxon>
        <taxon>Pseudomonadota</taxon>
        <taxon>Alphaproteobacteria</taxon>
        <taxon>Hyphomicrobiales</taxon>
        <taxon>Phyllobacteriaceae</taxon>
        <taxon>Tianweitania</taxon>
    </lineage>
</organism>
<dbReference type="Gene3D" id="2.40.128.130">
    <property type="entry name" value="Autotransporter beta-domain"/>
    <property type="match status" value="1"/>
</dbReference>
<dbReference type="Pfam" id="PF03797">
    <property type="entry name" value="Autotransporter"/>
    <property type="match status" value="1"/>
</dbReference>
<dbReference type="SMART" id="SM00869">
    <property type="entry name" value="Autotransporter"/>
    <property type="match status" value="1"/>
</dbReference>
<dbReference type="EMBL" id="BMZQ01000003">
    <property type="protein sequence ID" value="GHD21194.1"/>
    <property type="molecule type" value="Genomic_DNA"/>
</dbReference>
<feature type="domain" description="Autotransporter" evidence="3">
    <location>
        <begin position="814"/>
        <end position="1096"/>
    </location>
</feature>
<dbReference type="SUPFAM" id="SSF51126">
    <property type="entry name" value="Pectin lyase-like"/>
    <property type="match status" value="1"/>
</dbReference>
<dbReference type="InterPro" id="IPR011050">
    <property type="entry name" value="Pectin_lyase_fold/virulence"/>
</dbReference>
<reference evidence="4" key="1">
    <citation type="journal article" date="2014" name="Int. J. Syst. Evol. Microbiol.">
        <title>Complete genome sequence of Corynebacterium casei LMG S-19264T (=DSM 44701T), isolated from a smear-ripened cheese.</title>
        <authorList>
            <consortium name="US DOE Joint Genome Institute (JGI-PGF)"/>
            <person name="Walter F."/>
            <person name="Albersmeier A."/>
            <person name="Kalinowski J."/>
            <person name="Ruckert C."/>
        </authorList>
    </citation>
    <scope>NUCLEOTIDE SEQUENCE</scope>
    <source>
        <strain evidence="4">KCTC 42249</strain>
    </source>
</reference>
<name>A0A8J3DZ06_9HYPH</name>
<dbReference type="InterPro" id="IPR036709">
    <property type="entry name" value="Autotransporte_beta_dom_sf"/>
</dbReference>
<dbReference type="NCBIfam" id="TIGR02601">
    <property type="entry name" value="autotrns_rpt"/>
    <property type="match status" value="1"/>
</dbReference>
<evidence type="ECO:0000313" key="4">
    <source>
        <dbReference type="EMBL" id="GHD21194.1"/>
    </source>
</evidence>